<evidence type="ECO:0000313" key="4">
    <source>
        <dbReference type="Proteomes" id="UP001558713"/>
    </source>
</evidence>
<gene>
    <name evidence="3" type="ORF">V5N11_017105</name>
</gene>
<dbReference type="InterPro" id="IPR000157">
    <property type="entry name" value="TIR_dom"/>
</dbReference>
<keyword evidence="4" id="KW-1185">Reference proteome</keyword>
<dbReference type="PANTHER" id="PTHR11017:SF564">
    <property type="entry name" value="DISEASE RESISTANCE PROTEIN (TIR-NBS CLASS)"/>
    <property type="match status" value="1"/>
</dbReference>
<dbReference type="InterPro" id="IPR042197">
    <property type="entry name" value="Apaf_helical"/>
</dbReference>
<dbReference type="SMART" id="SM00255">
    <property type="entry name" value="TIR"/>
    <property type="match status" value="1"/>
</dbReference>
<dbReference type="Gene3D" id="3.40.50.10140">
    <property type="entry name" value="Toll/interleukin-1 receptor homology (TIR) domain"/>
    <property type="match status" value="1"/>
</dbReference>
<protein>
    <submittedName>
        <fullName evidence="3">Disease resistance protein CHS1</fullName>
    </submittedName>
</protein>
<accession>A0ABD0ZFA6</accession>
<dbReference type="PANTHER" id="PTHR11017">
    <property type="entry name" value="LEUCINE-RICH REPEAT-CONTAINING PROTEIN"/>
    <property type="match status" value="1"/>
</dbReference>
<dbReference type="PROSITE" id="PS50104">
    <property type="entry name" value="TIR"/>
    <property type="match status" value="1"/>
</dbReference>
<dbReference type="InterPro" id="IPR027417">
    <property type="entry name" value="P-loop_NTPase"/>
</dbReference>
<reference evidence="3 4" key="1">
    <citation type="submission" date="2024-04" db="EMBL/GenBank/DDBJ databases">
        <title>Genome assembly C_amara_ONT_v2.</title>
        <authorList>
            <person name="Yant L."/>
            <person name="Moore C."/>
            <person name="Slenker M."/>
        </authorList>
    </citation>
    <scope>NUCLEOTIDE SEQUENCE [LARGE SCALE GENOMIC DNA]</scope>
    <source>
        <tissue evidence="3">Leaf</tissue>
    </source>
</reference>
<dbReference type="Gene3D" id="3.40.50.300">
    <property type="entry name" value="P-loop containing nucleotide triphosphate hydrolases"/>
    <property type="match status" value="1"/>
</dbReference>
<evidence type="ECO:0000256" key="1">
    <source>
        <dbReference type="SAM" id="MobiDB-lite"/>
    </source>
</evidence>
<dbReference type="EMBL" id="JBANAX010000792">
    <property type="protein sequence ID" value="KAL1193272.1"/>
    <property type="molecule type" value="Genomic_DNA"/>
</dbReference>
<dbReference type="Proteomes" id="UP001558713">
    <property type="component" value="Unassembled WGS sequence"/>
</dbReference>
<evidence type="ECO:0000313" key="3">
    <source>
        <dbReference type="EMBL" id="KAL1193272.1"/>
    </source>
</evidence>
<feature type="domain" description="TIR" evidence="2">
    <location>
        <begin position="10"/>
        <end position="178"/>
    </location>
</feature>
<dbReference type="Pfam" id="PF00931">
    <property type="entry name" value="NB-ARC"/>
    <property type="match status" value="1"/>
</dbReference>
<proteinExistence type="predicted"/>
<dbReference type="Pfam" id="PF01582">
    <property type="entry name" value="TIR"/>
    <property type="match status" value="1"/>
</dbReference>
<name>A0ABD0ZFA6_CARAN</name>
<feature type="region of interest" description="Disordered" evidence="1">
    <location>
        <begin position="308"/>
        <end position="329"/>
    </location>
</feature>
<dbReference type="SUPFAM" id="SSF52200">
    <property type="entry name" value="Toll/Interleukin receptor TIR domain"/>
    <property type="match status" value="1"/>
</dbReference>
<comment type="caution">
    <text evidence="3">The sequence shown here is derived from an EMBL/GenBank/DDBJ whole genome shotgun (WGS) entry which is preliminary data.</text>
</comment>
<organism evidence="3 4">
    <name type="scientific">Cardamine amara subsp. amara</name>
    <dbReference type="NCBI Taxonomy" id="228776"/>
    <lineage>
        <taxon>Eukaryota</taxon>
        <taxon>Viridiplantae</taxon>
        <taxon>Streptophyta</taxon>
        <taxon>Embryophyta</taxon>
        <taxon>Tracheophyta</taxon>
        <taxon>Spermatophyta</taxon>
        <taxon>Magnoliopsida</taxon>
        <taxon>eudicotyledons</taxon>
        <taxon>Gunneridae</taxon>
        <taxon>Pentapetalae</taxon>
        <taxon>rosids</taxon>
        <taxon>malvids</taxon>
        <taxon>Brassicales</taxon>
        <taxon>Brassicaceae</taxon>
        <taxon>Cardamineae</taxon>
        <taxon>Cardamine</taxon>
    </lineage>
</organism>
<dbReference type="InterPro" id="IPR002182">
    <property type="entry name" value="NB-ARC"/>
</dbReference>
<dbReference type="Gene3D" id="1.10.8.430">
    <property type="entry name" value="Helical domain of apoptotic protease-activating factors"/>
    <property type="match status" value="1"/>
</dbReference>
<dbReference type="SUPFAM" id="SSF52540">
    <property type="entry name" value="P-loop containing nucleoside triphosphate hydrolases"/>
    <property type="match status" value="1"/>
</dbReference>
<dbReference type="PRINTS" id="PR00364">
    <property type="entry name" value="DISEASERSIST"/>
</dbReference>
<dbReference type="AlphaFoldDB" id="A0ABD0ZFA6"/>
<dbReference type="InterPro" id="IPR044974">
    <property type="entry name" value="Disease_R_plants"/>
</dbReference>
<dbReference type="InterPro" id="IPR035897">
    <property type="entry name" value="Toll_tir_struct_dom_sf"/>
</dbReference>
<sequence>MCTSSISSNPKVEVFLNFRGEVRRAFLSHLSLALVRLNIRCFMKEEEEEKNERTERRKQVQPQVLRAISEAEVAVVVLSKNYASSSGCLDELVEITEKESIKMVPVYYEVDISDVQYQKGSFGEDFQRQGQVESPETMERWRKALTKLTDSKPDFSSQLAKDDSKLTREITRHVSGLLSRSRLHKDLLPGKACGDKSTTKKTSWSRLVLSDSDKLIATMYRQIELISEALKLESTSEVRVVGISGVAGIGKTTIARHLYQKLSLTFQDHCFFETAGDILNQCPGTQGIGKPSATKYISQSSRNFHDQGCDLPASSGSQEELPSPKSLKRKATETLCSDLGSDDKKRTRFWQQRVLVVVDNVENKTQLEEIMKDMNRLGPGSRVIIVTTQDKSLLLASGVEHVYEVDSLKYDEALELFNKWAFKEQNPPATFEQLSVRAVKLTGCLPLGIKLLGSFLCGRTKEDWECELQRLGAGQDKAIAQLSELSSQGVPQDQN</sequence>
<evidence type="ECO:0000259" key="2">
    <source>
        <dbReference type="PROSITE" id="PS50104"/>
    </source>
</evidence>